<dbReference type="PANTHER" id="PTHR48228:SF6">
    <property type="entry name" value="L-CARNITINE COA-TRANSFERASE"/>
    <property type="match status" value="1"/>
</dbReference>
<evidence type="ECO:0000313" key="3">
    <source>
        <dbReference type="EMBL" id="BBZ35638.1"/>
    </source>
</evidence>
<dbReference type="Pfam" id="PF02515">
    <property type="entry name" value="CoA_transf_3"/>
    <property type="match status" value="2"/>
</dbReference>
<name>A0A7I7Y1Z0_9MYCO</name>
<dbReference type="OrthoDB" id="4592483at2"/>
<sequence length="687" mass="72071">MSSGASVSLTASRPARALKPGWLAGITFSRAGSSVALDVAARILVQLGAAEADAEESGASAADIVLADRIEHPISLSSPERHSAAEYLADVEAQNRSVWVTASAYGLSTSRADAFASDTSILAAAGILGHSRIGAQYPPIVPPGTLGLRLTGYVMAVAALHGLHLRREQESPVHLDVSAQSAVIATGLTLEMGHALSHCPDQGGSARYGAPSGFFTCLDGAVYVLVLEQHQWQAFQKALVPAVDSVPSLEDARENADFVNAQMTQWASTRTAEQCEQTLQAAGVPCTAVNSVETFVERARKVGRPVNLTGPDAVFLPAQVTTVPAGDGGGRADGVIGLSDLRVLDAGHVLAIPLGAAWLGAMGAQVTKLEDPNRLDIYRRRGPFAEGEPGVNRSAYFNQLNFCKTRLDVAVGVPGEQIDLDSYDVVLHNLTPRRAQAVGVDPESVLTGKSARLLVSSSGFGGTGEWSGYRAYGHNIHAFSGLVDATLDPRGEMGDIGTPWADPLTSVAVSAMVLAWSLSPERDAGVGIDVSMAELTAAQIAELIGTEPAEAYRAPEVGGDFFLRMSDAGQMLAVSLRSGEEVNRFQDAIGRSLPAIQTKGQLIEFGSDDFTVDDVLAERLLDAGFAVSTVLTAHDLAVDSFVRSTGLFQNVNSSDLGDYHVTGLPWQVAGRGAFALRAAPERPSEAD</sequence>
<evidence type="ECO:0000256" key="2">
    <source>
        <dbReference type="ARBA" id="ARBA00022679"/>
    </source>
</evidence>
<accession>A0A7I7Y1Z0</accession>
<dbReference type="EMBL" id="AP022612">
    <property type="protein sequence ID" value="BBZ35638.1"/>
    <property type="molecule type" value="Genomic_DNA"/>
</dbReference>
<proteinExistence type="inferred from homology"/>
<dbReference type="Gene3D" id="3.30.1540.10">
    <property type="entry name" value="formyl-coa transferase, domain 3"/>
    <property type="match status" value="1"/>
</dbReference>
<evidence type="ECO:0000313" key="4">
    <source>
        <dbReference type="Proteomes" id="UP000466931"/>
    </source>
</evidence>
<dbReference type="InterPro" id="IPR023606">
    <property type="entry name" value="CoA-Trfase_III_dom_1_sf"/>
</dbReference>
<dbReference type="InterPro" id="IPR050509">
    <property type="entry name" value="CoA-transferase_III"/>
</dbReference>
<comment type="similarity">
    <text evidence="1">Belongs to the CoA-transferase III family.</text>
</comment>
<dbReference type="SUPFAM" id="SSF89796">
    <property type="entry name" value="CoA-transferase family III (CaiB/BaiF)"/>
    <property type="match status" value="2"/>
</dbReference>
<dbReference type="GO" id="GO:0016740">
    <property type="term" value="F:transferase activity"/>
    <property type="evidence" value="ECO:0007669"/>
    <property type="project" value="UniProtKB-KW"/>
</dbReference>
<dbReference type="AlphaFoldDB" id="A0A7I7Y1Z0"/>
<organism evidence="3 4">
    <name type="scientific">Mycolicibacterium confluentis</name>
    <dbReference type="NCBI Taxonomy" id="28047"/>
    <lineage>
        <taxon>Bacteria</taxon>
        <taxon>Bacillati</taxon>
        <taxon>Actinomycetota</taxon>
        <taxon>Actinomycetes</taxon>
        <taxon>Mycobacteriales</taxon>
        <taxon>Mycobacteriaceae</taxon>
        <taxon>Mycolicibacterium</taxon>
    </lineage>
</organism>
<reference evidence="3" key="1">
    <citation type="journal article" date="2019" name="Emerg. Microbes Infect.">
        <title>Comprehensive subspecies identification of 175 nontuberculous mycobacteria species based on 7547 genomic profiles.</title>
        <authorList>
            <person name="Matsumoto Y."/>
            <person name="Kinjo T."/>
            <person name="Motooka D."/>
            <person name="Nabeya D."/>
            <person name="Jung N."/>
            <person name="Uechi K."/>
            <person name="Horii T."/>
            <person name="Iida T."/>
            <person name="Fujita J."/>
            <person name="Nakamura S."/>
        </authorList>
    </citation>
    <scope>NUCLEOTIDE SEQUENCE [LARGE SCALE GENOMIC DNA]</scope>
    <source>
        <strain evidence="3">JCM 13671</strain>
    </source>
</reference>
<dbReference type="Proteomes" id="UP000466931">
    <property type="component" value="Chromosome"/>
</dbReference>
<keyword evidence="2" id="KW-0808">Transferase</keyword>
<dbReference type="Gene3D" id="3.40.50.10540">
    <property type="entry name" value="Crotonobetainyl-coa:carnitine coa-transferase, domain 1"/>
    <property type="match status" value="2"/>
</dbReference>
<dbReference type="InterPro" id="IPR003673">
    <property type="entry name" value="CoA-Trfase_fam_III"/>
</dbReference>
<dbReference type="RefSeq" id="WP_085151712.1">
    <property type="nucleotide sequence ID" value="NZ_AP022612.1"/>
</dbReference>
<protein>
    <recommendedName>
        <fullName evidence="5">CoA transferase</fullName>
    </recommendedName>
</protein>
<reference evidence="3" key="2">
    <citation type="submission" date="2020-02" db="EMBL/GenBank/DDBJ databases">
        <authorList>
            <person name="Matsumoto Y."/>
            <person name="Motooka D."/>
            <person name="Nakamura S."/>
        </authorList>
    </citation>
    <scope>NUCLEOTIDE SEQUENCE</scope>
    <source>
        <strain evidence="3">JCM 13671</strain>
    </source>
</reference>
<keyword evidence="4" id="KW-1185">Reference proteome</keyword>
<gene>
    <name evidence="3" type="ORF">MCNF_42430</name>
</gene>
<dbReference type="InterPro" id="IPR044855">
    <property type="entry name" value="CoA-Trfase_III_dom3_sf"/>
</dbReference>
<evidence type="ECO:0000256" key="1">
    <source>
        <dbReference type="ARBA" id="ARBA00008383"/>
    </source>
</evidence>
<dbReference type="PANTHER" id="PTHR48228">
    <property type="entry name" value="SUCCINYL-COA--D-CITRAMALATE COA-TRANSFERASE"/>
    <property type="match status" value="1"/>
</dbReference>
<evidence type="ECO:0008006" key="5">
    <source>
        <dbReference type="Google" id="ProtNLM"/>
    </source>
</evidence>